<evidence type="ECO:0000256" key="1">
    <source>
        <dbReference type="SAM" id="MobiDB-lite"/>
    </source>
</evidence>
<dbReference type="Proteomes" id="UP000604825">
    <property type="component" value="Unassembled WGS sequence"/>
</dbReference>
<feature type="compositionally biased region" description="Polar residues" evidence="1">
    <location>
        <begin position="262"/>
        <end position="275"/>
    </location>
</feature>
<dbReference type="AlphaFoldDB" id="A0A811MVN1"/>
<feature type="region of interest" description="Disordered" evidence="1">
    <location>
        <begin position="261"/>
        <end position="286"/>
    </location>
</feature>
<evidence type="ECO:0000313" key="3">
    <source>
        <dbReference type="Proteomes" id="UP000604825"/>
    </source>
</evidence>
<comment type="caution">
    <text evidence="2">The sequence shown here is derived from an EMBL/GenBank/DDBJ whole genome shotgun (WGS) entry which is preliminary data.</text>
</comment>
<keyword evidence="3" id="KW-1185">Reference proteome</keyword>
<name>A0A811MVN1_9POAL</name>
<organism evidence="2 3">
    <name type="scientific">Miscanthus lutarioriparius</name>
    <dbReference type="NCBI Taxonomy" id="422564"/>
    <lineage>
        <taxon>Eukaryota</taxon>
        <taxon>Viridiplantae</taxon>
        <taxon>Streptophyta</taxon>
        <taxon>Embryophyta</taxon>
        <taxon>Tracheophyta</taxon>
        <taxon>Spermatophyta</taxon>
        <taxon>Magnoliopsida</taxon>
        <taxon>Liliopsida</taxon>
        <taxon>Poales</taxon>
        <taxon>Poaceae</taxon>
        <taxon>PACMAD clade</taxon>
        <taxon>Panicoideae</taxon>
        <taxon>Andropogonodae</taxon>
        <taxon>Andropogoneae</taxon>
        <taxon>Saccharinae</taxon>
        <taxon>Miscanthus</taxon>
    </lineage>
</organism>
<sequence>MAAEKLVLLAQDDKTVSLAVIPAAASEAAATFRLVEQRYRSGGDVNDNEVDTMEDVACRFPVGELRAAAVDRAFEDLMARIDHPTLRPEVAPAAREAAARVRARYAEEWAQLGGVEFRLRFEFVDSLEPEEETGSDLDLDEVSWERGCWSDGGDWRHDQDPAALISDDEVGAQFSARPYGGAIAREGGPSDGTLLLSGFEARADGPELADQHELTSRDVQRLVRLAFDGGDVEGDDAYQRALDGGAPVSRVTRAVVHDQALRSATATARQQQPTSPRGMPARMRTG</sequence>
<proteinExistence type="predicted"/>
<reference evidence="2" key="1">
    <citation type="submission" date="2020-10" db="EMBL/GenBank/DDBJ databases">
        <authorList>
            <person name="Han B."/>
            <person name="Lu T."/>
            <person name="Zhao Q."/>
            <person name="Huang X."/>
            <person name="Zhao Y."/>
        </authorList>
    </citation>
    <scope>NUCLEOTIDE SEQUENCE</scope>
</reference>
<protein>
    <submittedName>
        <fullName evidence="2">Uncharacterized protein</fullName>
    </submittedName>
</protein>
<accession>A0A811MVN1</accession>
<gene>
    <name evidence="2" type="ORF">NCGR_LOCUS7207</name>
</gene>
<dbReference type="OrthoDB" id="683654at2759"/>
<dbReference type="EMBL" id="CAJGYO010000002">
    <property type="protein sequence ID" value="CAD6211214.1"/>
    <property type="molecule type" value="Genomic_DNA"/>
</dbReference>
<evidence type="ECO:0000313" key="2">
    <source>
        <dbReference type="EMBL" id="CAD6211214.1"/>
    </source>
</evidence>